<dbReference type="FunFam" id="3.80.10.10:FF:000041">
    <property type="entry name" value="LRR receptor-like serine/threonine-protein kinase ERECTA"/>
    <property type="match status" value="1"/>
</dbReference>
<evidence type="ECO:0000256" key="8">
    <source>
        <dbReference type="ARBA" id="ARBA00022729"/>
    </source>
</evidence>
<evidence type="ECO:0000256" key="12">
    <source>
        <dbReference type="ARBA" id="ARBA00022840"/>
    </source>
</evidence>
<dbReference type="GO" id="GO:0016020">
    <property type="term" value="C:membrane"/>
    <property type="evidence" value="ECO:0007669"/>
    <property type="project" value="UniProtKB-SubCell"/>
</dbReference>
<dbReference type="InterPro" id="IPR013210">
    <property type="entry name" value="LRR_N_plant-typ"/>
</dbReference>
<evidence type="ECO:0000256" key="3">
    <source>
        <dbReference type="ARBA" id="ARBA00012513"/>
    </source>
</evidence>
<dbReference type="EMBL" id="JARBHA010000006">
    <property type="protein sequence ID" value="KAJ9698918.1"/>
    <property type="molecule type" value="Genomic_DNA"/>
</dbReference>
<dbReference type="Pfam" id="PF08263">
    <property type="entry name" value="LRRNT_2"/>
    <property type="match status" value="1"/>
</dbReference>
<feature type="region of interest" description="Disordered" evidence="18">
    <location>
        <begin position="867"/>
        <end position="894"/>
    </location>
</feature>
<evidence type="ECO:0000256" key="14">
    <source>
        <dbReference type="ARBA" id="ARBA00023136"/>
    </source>
</evidence>
<dbReference type="Gene3D" id="1.10.510.10">
    <property type="entry name" value="Transferase(Phosphotransferase) domain 1"/>
    <property type="match status" value="1"/>
</dbReference>
<dbReference type="FunFam" id="3.80.10.10:FF:001127">
    <property type="entry name" value="Probable LRR receptor-like serine/threonine-protein kinase At1g06840"/>
    <property type="match status" value="1"/>
</dbReference>
<evidence type="ECO:0000313" key="22">
    <source>
        <dbReference type="Proteomes" id="UP001168098"/>
    </source>
</evidence>
<dbReference type="InterPro" id="IPR017441">
    <property type="entry name" value="Protein_kinase_ATP_BS"/>
</dbReference>
<evidence type="ECO:0000256" key="4">
    <source>
        <dbReference type="ARBA" id="ARBA00022527"/>
    </source>
</evidence>
<dbReference type="PROSITE" id="PS50011">
    <property type="entry name" value="PROTEIN_KINASE_DOM"/>
    <property type="match status" value="1"/>
</dbReference>
<dbReference type="InterPro" id="IPR032675">
    <property type="entry name" value="LRR_dom_sf"/>
</dbReference>
<dbReference type="FunFam" id="3.80.10.10:FF:000129">
    <property type="entry name" value="Leucine-rich repeat receptor-like kinase"/>
    <property type="match status" value="1"/>
</dbReference>
<gene>
    <name evidence="21" type="ORF">PVL29_007807</name>
</gene>
<evidence type="ECO:0000256" key="6">
    <source>
        <dbReference type="ARBA" id="ARBA00022679"/>
    </source>
</evidence>
<protein>
    <recommendedName>
        <fullName evidence="3">non-specific serine/threonine protein kinase</fullName>
        <ecNumber evidence="3">2.7.11.1</ecNumber>
    </recommendedName>
</protein>
<dbReference type="InterPro" id="IPR003591">
    <property type="entry name" value="Leu-rich_rpt_typical-subtyp"/>
</dbReference>
<evidence type="ECO:0000256" key="19">
    <source>
        <dbReference type="SAM" id="Phobius"/>
    </source>
</evidence>
<dbReference type="InterPro" id="IPR011009">
    <property type="entry name" value="Kinase-like_dom_sf"/>
</dbReference>
<dbReference type="FunFam" id="3.30.200.20:FF:000328">
    <property type="entry name" value="Leucine-rich repeat protein kinase family protein"/>
    <property type="match status" value="1"/>
</dbReference>
<accession>A0AA39DVW8</accession>
<dbReference type="EC" id="2.7.11.1" evidence="3"/>
<dbReference type="Gene3D" id="3.30.200.20">
    <property type="entry name" value="Phosphorylase Kinase, domain 1"/>
    <property type="match status" value="1"/>
</dbReference>
<keyword evidence="13 19" id="KW-1133">Transmembrane helix</keyword>
<evidence type="ECO:0000256" key="9">
    <source>
        <dbReference type="ARBA" id="ARBA00022737"/>
    </source>
</evidence>
<reference evidence="21 22" key="1">
    <citation type="journal article" date="2023" name="BMC Biotechnol.">
        <title>Vitis rotundifolia cv Carlos genome sequencing.</title>
        <authorList>
            <person name="Huff M."/>
            <person name="Hulse-Kemp A."/>
            <person name="Scheffler B."/>
            <person name="Youngblood R."/>
            <person name="Simpson S."/>
            <person name="Babiker E."/>
            <person name="Staton M."/>
        </authorList>
    </citation>
    <scope>NUCLEOTIDE SEQUENCE [LARGE SCALE GENOMIC DNA]</scope>
    <source>
        <tissue evidence="21">Leaf</tissue>
    </source>
</reference>
<comment type="subcellular location">
    <subcellularLocation>
        <location evidence="1">Membrane</location>
        <topology evidence="1">Single-pass type I membrane protein</topology>
    </subcellularLocation>
</comment>
<evidence type="ECO:0000256" key="13">
    <source>
        <dbReference type="ARBA" id="ARBA00022989"/>
    </source>
</evidence>
<keyword evidence="15" id="KW-0675">Receptor</keyword>
<keyword evidence="9" id="KW-0677">Repeat</keyword>
<evidence type="ECO:0000256" key="1">
    <source>
        <dbReference type="ARBA" id="ARBA00004479"/>
    </source>
</evidence>
<feature type="transmembrane region" description="Helical" evidence="19">
    <location>
        <begin position="516"/>
        <end position="540"/>
    </location>
</feature>
<evidence type="ECO:0000313" key="21">
    <source>
        <dbReference type="EMBL" id="KAJ9698918.1"/>
    </source>
</evidence>
<comment type="caution">
    <text evidence="21">The sequence shown here is derived from an EMBL/GenBank/DDBJ whole genome shotgun (WGS) entry which is preliminary data.</text>
</comment>
<keyword evidence="8" id="KW-0732">Signal</keyword>
<dbReference type="InterPro" id="IPR001611">
    <property type="entry name" value="Leu-rich_rpt"/>
</dbReference>
<keyword evidence="14 19" id="KW-0472">Membrane</keyword>
<keyword evidence="4" id="KW-0723">Serine/threonine-protein kinase</keyword>
<name>A0AA39DVW8_VITRO</name>
<evidence type="ECO:0000256" key="16">
    <source>
        <dbReference type="ARBA" id="ARBA00023180"/>
    </source>
</evidence>
<dbReference type="GO" id="GO:0005524">
    <property type="term" value="F:ATP binding"/>
    <property type="evidence" value="ECO:0007669"/>
    <property type="project" value="UniProtKB-UniRule"/>
</dbReference>
<dbReference type="InterPro" id="IPR008271">
    <property type="entry name" value="Ser/Thr_kinase_AS"/>
</dbReference>
<organism evidence="21 22">
    <name type="scientific">Vitis rotundifolia</name>
    <name type="common">Muscadine grape</name>
    <dbReference type="NCBI Taxonomy" id="103349"/>
    <lineage>
        <taxon>Eukaryota</taxon>
        <taxon>Viridiplantae</taxon>
        <taxon>Streptophyta</taxon>
        <taxon>Embryophyta</taxon>
        <taxon>Tracheophyta</taxon>
        <taxon>Spermatophyta</taxon>
        <taxon>Magnoliopsida</taxon>
        <taxon>eudicotyledons</taxon>
        <taxon>Gunneridae</taxon>
        <taxon>Pentapetalae</taxon>
        <taxon>rosids</taxon>
        <taxon>Vitales</taxon>
        <taxon>Vitaceae</taxon>
        <taxon>Viteae</taxon>
        <taxon>Vitis</taxon>
    </lineage>
</organism>
<dbReference type="Pfam" id="PF00560">
    <property type="entry name" value="LRR_1"/>
    <property type="match status" value="2"/>
</dbReference>
<dbReference type="SUPFAM" id="SSF56112">
    <property type="entry name" value="Protein kinase-like (PK-like)"/>
    <property type="match status" value="1"/>
</dbReference>
<sequence length="911" mass="100636">MFDNSGYFCIQSRVWIIEAVLLVWLCWSTSFIGAKDVTDPVEVTALRAIKKSLNDPMNNLTNWNRGDPCTSNWTGVWCFYSKMNDGYLHVQQLQLLNMHLSGTLSPELGRLSYMTILLLNGNKLTGSLPEELGYLPNLDRIQIDQNQISGPIPISFANLNKTKHFHMNNNSISGQIPPELSRLPELVHFLLDNNNLSGYLPQEFSEMPNLLIVQLDNNHFNGSIPDSYSNMSKLLKLDLSSNQLNGTIPPGRFSENITTIDFSNNNLTGTIPANFSGLPHLQQLSLANNSLSGTVSSSIWQNRTSNGNETFVVDFQNNDLSNISGTLNLPLNVTVRLNGNPLCTNESLVQFCGSQSEEDNDALNPVNSTVDCTAVRCPQSYEISPTSLEICLCSAPLLVGYRLKSPGFSNFLAYQSMFESYLTSGLSLNLDQLKIDSVAWEEGPRLKMYLKLFPEDVNNSSEFNRSEVLRIRGMFTGWNIPDSEVFGPYELINFTLSDVYKDVIGSSSSSGVSTGALVGIVLGTIAVAVTLSAIVFLLILKNRLKKYQTISRRRKSTRISIKIDGVKDFTYGEMALATNNFNDSAEVGQGGYGKVYKGVLDDGTVVAIKRAQEGSLQGQKEFFTEIELLSRVHHRNLVSLIGYCDEEGEQMLVYEFMPNGTLRDHLSASKSKEPLSFAMRLRIALGSSKGILYLHTEANPPIFHRDIKASNILLDPKFIAKVADFGLSRLAPVPDIEGSTPAHVSTVVKGTPGYLDPEYFLTHKLTDKSDVYSLGVVFLELLTGMHPISHGKNIVREVNVSYQSGMIFSVIDNRMGSYPSECVEKFVKLALKCCQEDTDARPSMAQVVRELENIWLMMPESDTKTTESLITEPGKLVSPPSSSTPTKNPYVSSDISGSDLVSGVIPTIAPR</sequence>
<dbReference type="SMART" id="SM00369">
    <property type="entry name" value="LRR_TYP"/>
    <property type="match status" value="4"/>
</dbReference>
<dbReference type="Pfam" id="PF00069">
    <property type="entry name" value="Pkinase"/>
    <property type="match status" value="1"/>
</dbReference>
<evidence type="ECO:0000256" key="2">
    <source>
        <dbReference type="ARBA" id="ARBA00008684"/>
    </source>
</evidence>
<keyword evidence="5" id="KW-0433">Leucine-rich repeat</keyword>
<dbReference type="CDD" id="cd14066">
    <property type="entry name" value="STKc_IRAK"/>
    <property type="match status" value="1"/>
</dbReference>
<dbReference type="Proteomes" id="UP001168098">
    <property type="component" value="Unassembled WGS sequence"/>
</dbReference>
<dbReference type="SMART" id="SM00220">
    <property type="entry name" value="S_TKc"/>
    <property type="match status" value="1"/>
</dbReference>
<keyword evidence="22" id="KW-1185">Reference proteome</keyword>
<keyword evidence="12 17" id="KW-0067">ATP-binding</keyword>
<keyword evidence="7 19" id="KW-0812">Transmembrane</keyword>
<dbReference type="GO" id="GO:0004674">
    <property type="term" value="F:protein serine/threonine kinase activity"/>
    <property type="evidence" value="ECO:0007669"/>
    <property type="project" value="UniProtKB-KW"/>
</dbReference>
<dbReference type="PROSITE" id="PS00108">
    <property type="entry name" value="PROTEIN_KINASE_ST"/>
    <property type="match status" value="1"/>
</dbReference>
<dbReference type="PROSITE" id="PS00107">
    <property type="entry name" value="PROTEIN_KINASE_ATP"/>
    <property type="match status" value="1"/>
</dbReference>
<dbReference type="PANTHER" id="PTHR45974:SF134">
    <property type="entry name" value="OS01G0960400 PROTEIN"/>
    <property type="match status" value="1"/>
</dbReference>
<dbReference type="AlphaFoldDB" id="A0AA39DVW8"/>
<evidence type="ECO:0000256" key="15">
    <source>
        <dbReference type="ARBA" id="ARBA00023170"/>
    </source>
</evidence>
<comment type="similarity">
    <text evidence="2">Belongs to the protein kinase superfamily. Ser/Thr protein kinase family.</text>
</comment>
<dbReference type="InterPro" id="IPR000719">
    <property type="entry name" value="Prot_kinase_dom"/>
</dbReference>
<keyword evidence="6" id="KW-0808">Transferase</keyword>
<evidence type="ECO:0000256" key="11">
    <source>
        <dbReference type="ARBA" id="ARBA00022777"/>
    </source>
</evidence>
<proteinExistence type="inferred from homology"/>
<dbReference type="Gene3D" id="3.80.10.10">
    <property type="entry name" value="Ribonuclease Inhibitor"/>
    <property type="match status" value="3"/>
</dbReference>
<feature type="binding site" evidence="17">
    <location>
        <position position="609"/>
    </location>
    <ligand>
        <name>ATP</name>
        <dbReference type="ChEBI" id="CHEBI:30616"/>
    </ligand>
</feature>
<evidence type="ECO:0000256" key="7">
    <source>
        <dbReference type="ARBA" id="ARBA00022692"/>
    </source>
</evidence>
<evidence type="ECO:0000256" key="18">
    <source>
        <dbReference type="SAM" id="MobiDB-lite"/>
    </source>
</evidence>
<dbReference type="SUPFAM" id="SSF52058">
    <property type="entry name" value="L domain-like"/>
    <property type="match status" value="1"/>
</dbReference>
<keyword evidence="16" id="KW-0325">Glycoprotein</keyword>
<evidence type="ECO:0000259" key="20">
    <source>
        <dbReference type="PROSITE" id="PS50011"/>
    </source>
</evidence>
<evidence type="ECO:0000256" key="10">
    <source>
        <dbReference type="ARBA" id="ARBA00022741"/>
    </source>
</evidence>
<dbReference type="PANTHER" id="PTHR45974">
    <property type="entry name" value="RECEPTOR-LIKE PROTEIN 55"/>
    <property type="match status" value="1"/>
</dbReference>
<keyword evidence="10 17" id="KW-0547">Nucleotide-binding</keyword>
<feature type="domain" description="Protein kinase" evidence="20">
    <location>
        <begin position="581"/>
        <end position="856"/>
    </location>
</feature>
<evidence type="ECO:0000256" key="5">
    <source>
        <dbReference type="ARBA" id="ARBA00022614"/>
    </source>
</evidence>
<dbReference type="Pfam" id="PF13855">
    <property type="entry name" value="LRR_8"/>
    <property type="match status" value="1"/>
</dbReference>
<keyword evidence="11" id="KW-0418">Kinase</keyword>
<evidence type="ECO:0000256" key="17">
    <source>
        <dbReference type="PROSITE-ProRule" id="PRU10141"/>
    </source>
</evidence>
<dbReference type="FunFam" id="1.10.510.10:FF:000453">
    <property type="entry name" value="LRR receptor-like serine/threonine-protein kinase HSL2"/>
    <property type="match status" value="1"/>
</dbReference>